<name>A0A835ST32_CHLIN</name>
<dbReference type="SUPFAM" id="SSF51735">
    <property type="entry name" value="NAD(P)-binding Rossmann-fold domains"/>
    <property type="match status" value="1"/>
</dbReference>
<dbReference type="SMART" id="SM00822">
    <property type="entry name" value="PKS_KR"/>
    <property type="match status" value="1"/>
</dbReference>
<evidence type="ECO:0000313" key="4">
    <source>
        <dbReference type="EMBL" id="KAG2432847.1"/>
    </source>
</evidence>
<keyword evidence="2" id="KW-1133">Transmembrane helix</keyword>
<dbReference type="GO" id="GO:0004029">
    <property type="term" value="F:aldehyde dehydrogenase (NAD+) activity"/>
    <property type="evidence" value="ECO:0007669"/>
    <property type="project" value="TreeGrafter"/>
</dbReference>
<dbReference type="InterPro" id="IPR002225">
    <property type="entry name" value="3Beta_OHSteriod_DH/Estase"/>
</dbReference>
<gene>
    <name evidence="4" type="ORF">HXX76_008580</name>
</gene>
<feature type="domain" description="Ketoreductase" evidence="3">
    <location>
        <begin position="617"/>
        <end position="803"/>
    </location>
</feature>
<dbReference type="GO" id="GO:0005737">
    <property type="term" value="C:cytoplasm"/>
    <property type="evidence" value="ECO:0007669"/>
    <property type="project" value="TreeGrafter"/>
</dbReference>
<dbReference type="PANTHER" id="PTHR48079">
    <property type="entry name" value="PROTEIN YEEZ"/>
    <property type="match status" value="1"/>
</dbReference>
<dbReference type="Pfam" id="PF01073">
    <property type="entry name" value="3Beta_HSD"/>
    <property type="match status" value="1"/>
</dbReference>
<keyword evidence="2" id="KW-0472">Membrane</keyword>
<proteinExistence type="predicted"/>
<dbReference type="OrthoDB" id="10058185at2759"/>
<reference evidence="4" key="1">
    <citation type="journal article" date="2020" name="bioRxiv">
        <title>Comparative genomics of Chlamydomonas.</title>
        <authorList>
            <person name="Craig R.J."/>
            <person name="Hasan A.R."/>
            <person name="Ness R.W."/>
            <person name="Keightley P.D."/>
        </authorList>
    </citation>
    <scope>NUCLEOTIDE SEQUENCE</scope>
    <source>
        <strain evidence="4">SAG 7.73</strain>
    </source>
</reference>
<dbReference type="GO" id="GO:0016616">
    <property type="term" value="F:oxidoreductase activity, acting on the CH-OH group of donors, NAD or NADP as acceptor"/>
    <property type="evidence" value="ECO:0007669"/>
    <property type="project" value="InterPro"/>
</dbReference>
<accession>A0A835ST32</accession>
<feature type="compositionally biased region" description="Low complexity" evidence="1">
    <location>
        <begin position="340"/>
        <end position="370"/>
    </location>
</feature>
<dbReference type="GO" id="GO:0006694">
    <property type="term" value="P:steroid biosynthetic process"/>
    <property type="evidence" value="ECO:0007669"/>
    <property type="project" value="InterPro"/>
</dbReference>
<feature type="transmembrane region" description="Helical" evidence="2">
    <location>
        <begin position="567"/>
        <end position="589"/>
    </location>
</feature>
<dbReference type="PANTHER" id="PTHR48079:SF6">
    <property type="entry name" value="NAD(P)-BINDING DOMAIN-CONTAINING PROTEIN-RELATED"/>
    <property type="match status" value="1"/>
</dbReference>
<protein>
    <recommendedName>
        <fullName evidence="3">Ketoreductase domain-containing protein</fullName>
    </recommendedName>
</protein>
<dbReference type="Proteomes" id="UP000650467">
    <property type="component" value="Unassembled WGS sequence"/>
</dbReference>
<evidence type="ECO:0000313" key="5">
    <source>
        <dbReference type="Proteomes" id="UP000650467"/>
    </source>
</evidence>
<dbReference type="InterPro" id="IPR051783">
    <property type="entry name" value="NAD(P)-dependent_oxidoreduct"/>
</dbReference>
<organism evidence="4 5">
    <name type="scientific">Chlamydomonas incerta</name>
    <dbReference type="NCBI Taxonomy" id="51695"/>
    <lineage>
        <taxon>Eukaryota</taxon>
        <taxon>Viridiplantae</taxon>
        <taxon>Chlorophyta</taxon>
        <taxon>core chlorophytes</taxon>
        <taxon>Chlorophyceae</taxon>
        <taxon>CS clade</taxon>
        <taxon>Chlamydomonadales</taxon>
        <taxon>Chlamydomonadaceae</taxon>
        <taxon>Chlamydomonas</taxon>
    </lineage>
</organism>
<feature type="region of interest" description="Disordered" evidence="1">
    <location>
        <begin position="70"/>
        <end position="116"/>
    </location>
</feature>
<comment type="caution">
    <text evidence="4">The sequence shown here is derived from an EMBL/GenBank/DDBJ whole genome shotgun (WGS) entry which is preliminary data.</text>
</comment>
<dbReference type="AlphaFoldDB" id="A0A835ST32"/>
<evidence type="ECO:0000256" key="1">
    <source>
        <dbReference type="SAM" id="MobiDB-lite"/>
    </source>
</evidence>
<evidence type="ECO:0000259" key="3">
    <source>
        <dbReference type="SMART" id="SM00822"/>
    </source>
</evidence>
<keyword evidence="2" id="KW-0812">Transmembrane</keyword>
<keyword evidence="5" id="KW-1185">Reference proteome</keyword>
<feature type="region of interest" description="Disordered" evidence="1">
    <location>
        <begin position="340"/>
        <end position="381"/>
    </location>
</feature>
<feature type="region of interest" description="Disordered" evidence="1">
    <location>
        <begin position="165"/>
        <end position="189"/>
    </location>
</feature>
<dbReference type="InterPro" id="IPR057326">
    <property type="entry name" value="KR_dom"/>
</dbReference>
<dbReference type="InterPro" id="IPR036291">
    <property type="entry name" value="NAD(P)-bd_dom_sf"/>
</dbReference>
<evidence type="ECO:0000256" key="2">
    <source>
        <dbReference type="SAM" id="Phobius"/>
    </source>
</evidence>
<dbReference type="Gene3D" id="3.40.50.720">
    <property type="entry name" value="NAD(P)-binding Rossmann-like Domain"/>
    <property type="match status" value="1"/>
</dbReference>
<sequence length="1033" mass="108443">MPAGQPLLRDAPGAGLAPLPSLTSCPSLAVLNEHVQRYGHLYKLSHVAAGLQVLAQLVPAAAPVRGAAATPAAAPPTSHQPSSAGSHVSSSVTSSASNSNSSSSGQAAAAHEQAARSAAAEAARQAAQVADLLVLAGHHQARQEDDLASLSACIDALARTGELEASRPRAAEGQAHAAVGRGQPQPQPPRAPVAVELAMPFVERLRAPGYYYHMRSQRHDVLAQLLHALGKLRPWAYLPEAERFTFAMVVGRVVSSLHAALPRLGLEEAVAAAQAMARLHLPVRGHERNTAFLKGLARHLATDVLPSSSPSPEDAFRLVWAYGELLPGACGTDDGAYAAATTPAGPHSAPEAAAKSAADEAGAGAAPSSPQQVDRRAGRGDAADADVGALVTACCRVVRKSLGSPEPLSPRQLARVIRALGKLRARRELQELMPQAAPVLLAHLPSLDTGNLVDVAFTCTRGGVAEPGLTTAIADQIAASEGPLALGDVQRLLAAYGVRGAAPHAGVRQRARTAVAQSLNGAVPVRDLNGLLRVMDDQDAADAELVALDKFNHSYLDITKTFNMETLIMVCAIALAIAVKLGFFFLYAWKAQKEAPIPKSQPFDIVQKGEEKAPDGKRILVTGGCGFLGSHIVRQLKDRVGNKATLVVLDAAVHDKFGPLVPGVTYIKGDITTYTHVHSALAQCDCVVHTAALVGDSTTPRATFARVNDQGTKNIVEAALERDVRNMVYTSSASVVFSLAKVRPGVTGGGSLEPILETEPARPEAELNGAYAKSKAAAERLVLAASSHALRVVVLRPGGVYGMAETGMTPQILAGQPWVGPGQVRVPFVWVEDAARAHVLAAEQLLWPQPGPDGSPPKRIHGRAYHITHDPVRDPLLYHEFGGGVPTSDEELAALGIAERPHPDVVKAEQAAGVFTTRDCAALRAARVSAYGCAANSGIPFLVVWFLARLNFWVGQRFGFVLVDGRSTPENMIYASNHWPCDVRDARAVLGWEPTPFRVVAAALGEAGADADPAAAKRYRSLTVGPAEGKKAK</sequence>
<dbReference type="EMBL" id="JAEHOC010000020">
    <property type="protein sequence ID" value="KAG2432847.1"/>
    <property type="molecule type" value="Genomic_DNA"/>
</dbReference>